<dbReference type="EC" id="2.7.7.49" evidence="1"/>
<evidence type="ECO:0000313" key="1">
    <source>
        <dbReference type="EMBL" id="KAH7688933.1"/>
    </source>
</evidence>
<dbReference type="Proteomes" id="UP000827976">
    <property type="component" value="Chromosome 3"/>
</dbReference>
<comment type="caution">
    <text evidence="1">The sequence shown here is derived from an EMBL/GenBank/DDBJ whole genome shotgun (WGS) entry which is preliminary data.</text>
</comment>
<reference evidence="2" key="1">
    <citation type="journal article" date="2022" name="Nat. Commun.">
        <title>Chromosome evolution and the genetic basis of agronomically important traits in greater yam.</title>
        <authorList>
            <person name="Bredeson J.V."/>
            <person name="Lyons J.B."/>
            <person name="Oniyinde I.O."/>
            <person name="Okereke N.R."/>
            <person name="Kolade O."/>
            <person name="Nnabue I."/>
            <person name="Nwadili C.O."/>
            <person name="Hribova E."/>
            <person name="Parker M."/>
            <person name="Nwogha J."/>
            <person name="Shu S."/>
            <person name="Carlson J."/>
            <person name="Kariba R."/>
            <person name="Muthemba S."/>
            <person name="Knop K."/>
            <person name="Barton G.J."/>
            <person name="Sherwood A.V."/>
            <person name="Lopez-Montes A."/>
            <person name="Asiedu R."/>
            <person name="Jamnadass R."/>
            <person name="Muchugi A."/>
            <person name="Goodstein D."/>
            <person name="Egesi C.N."/>
            <person name="Featherston J."/>
            <person name="Asfaw A."/>
            <person name="Simpson G.G."/>
            <person name="Dolezel J."/>
            <person name="Hendre P.S."/>
            <person name="Van Deynze A."/>
            <person name="Kumar P.L."/>
            <person name="Obidiegwu J.E."/>
            <person name="Bhattacharjee R."/>
            <person name="Rokhsar D.S."/>
        </authorList>
    </citation>
    <scope>NUCLEOTIDE SEQUENCE [LARGE SCALE GENOMIC DNA]</scope>
    <source>
        <strain evidence="2">cv. TDa95/00328</strain>
    </source>
</reference>
<evidence type="ECO:0000313" key="2">
    <source>
        <dbReference type="Proteomes" id="UP000827976"/>
    </source>
</evidence>
<dbReference type="EMBL" id="CM037013">
    <property type="protein sequence ID" value="KAH7688933.1"/>
    <property type="molecule type" value="Genomic_DNA"/>
</dbReference>
<keyword evidence="2" id="KW-1185">Reference proteome</keyword>
<sequence length="166" mass="18869">MILLCSLPPSYEHLVTTLTYRKETIKVEKITAALLAHSQRKQSAVESSHGDSLYVKGNQNRGRKLEKEGSGKRNFRSKPKGKKTIHCFKCKEPGHMKRDCPKLKKQIDEKRDESSKSANVVQSGNSDCSDGDMLLVSTNQFMDAWILDSGCSYHITPNREWFSSYR</sequence>
<protein>
    <submittedName>
        <fullName evidence="1">RNA-directed DNA polymerase protein</fullName>
        <ecNumber evidence="1">2.7.7.49</ecNumber>
    </submittedName>
</protein>
<proteinExistence type="predicted"/>
<keyword evidence="1" id="KW-0548">Nucleotidyltransferase</keyword>
<keyword evidence="1" id="KW-0808">Transferase</keyword>
<gene>
    <name evidence="1" type="ORF">IHE45_03G062000</name>
</gene>
<name>A0ACB7WLX9_DIOAL</name>
<organism evidence="1 2">
    <name type="scientific">Dioscorea alata</name>
    <name type="common">Purple yam</name>
    <dbReference type="NCBI Taxonomy" id="55571"/>
    <lineage>
        <taxon>Eukaryota</taxon>
        <taxon>Viridiplantae</taxon>
        <taxon>Streptophyta</taxon>
        <taxon>Embryophyta</taxon>
        <taxon>Tracheophyta</taxon>
        <taxon>Spermatophyta</taxon>
        <taxon>Magnoliopsida</taxon>
        <taxon>Liliopsida</taxon>
        <taxon>Dioscoreales</taxon>
        <taxon>Dioscoreaceae</taxon>
        <taxon>Dioscorea</taxon>
    </lineage>
</organism>
<keyword evidence="1" id="KW-0695">RNA-directed DNA polymerase</keyword>
<accession>A0ACB7WLX9</accession>